<dbReference type="FunFam" id="3.30.160.60:FF:001485">
    <property type="entry name" value="Krueppel-related zinc finger protein"/>
    <property type="match status" value="1"/>
</dbReference>
<proteinExistence type="inferred from homology"/>
<feature type="domain" description="C2H2-type" evidence="12">
    <location>
        <begin position="67"/>
        <end position="94"/>
    </location>
</feature>
<keyword evidence="4 11" id="KW-0863">Zinc-finger</keyword>
<dbReference type="PROSITE" id="PS50157">
    <property type="entry name" value="ZINC_FINGER_C2H2_2"/>
    <property type="match status" value="3"/>
</dbReference>
<dbReference type="PANTHER" id="PTHR24388:SF54">
    <property type="entry name" value="PROTEIN ESCARGOT"/>
    <property type="match status" value="1"/>
</dbReference>
<evidence type="ECO:0000313" key="14">
    <source>
        <dbReference type="Proteomes" id="UP000324222"/>
    </source>
</evidence>
<keyword evidence="9" id="KW-0539">Nucleus</keyword>
<evidence type="ECO:0000256" key="9">
    <source>
        <dbReference type="ARBA" id="ARBA00023242"/>
    </source>
</evidence>
<evidence type="ECO:0000256" key="8">
    <source>
        <dbReference type="ARBA" id="ARBA00023163"/>
    </source>
</evidence>
<dbReference type="InterPro" id="IPR013087">
    <property type="entry name" value="Znf_C2H2_type"/>
</dbReference>
<evidence type="ECO:0000256" key="1">
    <source>
        <dbReference type="ARBA" id="ARBA00004123"/>
    </source>
</evidence>
<evidence type="ECO:0000256" key="3">
    <source>
        <dbReference type="ARBA" id="ARBA00022737"/>
    </source>
</evidence>
<comment type="caution">
    <text evidence="13">The sequence shown here is derived from an EMBL/GenBank/DDBJ whole genome shotgun (WGS) entry which is preliminary data.</text>
</comment>
<keyword evidence="14" id="KW-1185">Reference proteome</keyword>
<dbReference type="FunFam" id="3.30.160.60:FF:000065">
    <property type="entry name" value="B-cell CLL/lymphoma 6, member B"/>
    <property type="match status" value="1"/>
</dbReference>
<evidence type="ECO:0000313" key="13">
    <source>
        <dbReference type="EMBL" id="MPC33134.1"/>
    </source>
</evidence>
<keyword evidence="8" id="KW-0804">Transcription</keyword>
<dbReference type="InterPro" id="IPR036236">
    <property type="entry name" value="Znf_C2H2_sf"/>
</dbReference>
<evidence type="ECO:0000256" key="5">
    <source>
        <dbReference type="ARBA" id="ARBA00022833"/>
    </source>
</evidence>
<sequence length="119" mass="13734">MGVSSFSYVFELLIRKVRPEVEGRWSSVANPVKNPSKIHQCAHCPYQTPIISNFKKHARIHTGEKPFACPHCPFRATQMENLRKHVRTHTGEKPYTCSFCSFRSTKKSSLTAHFLVHHR</sequence>
<dbReference type="SMART" id="SM00355">
    <property type="entry name" value="ZnF_C2H2"/>
    <property type="match status" value="3"/>
</dbReference>
<protein>
    <submittedName>
        <fullName evidence="13">Zinc finger protein 513</fullName>
    </submittedName>
</protein>
<reference evidence="13 14" key="1">
    <citation type="submission" date="2019-05" db="EMBL/GenBank/DDBJ databases">
        <title>Another draft genome of Portunus trituberculatus and its Hox gene families provides insights of decapod evolution.</title>
        <authorList>
            <person name="Jeong J.-H."/>
            <person name="Song I."/>
            <person name="Kim S."/>
            <person name="Choi T."/>
            <person name="Kim D."/>
            <person name="Ryu S."/>
            <person name="Kim W."/>
        </authorList>
    </citation>
    <scope>NUCLEOTIDE SEQUENCE [LARGE SCALE GENOMIC DNA]</scope>
    <source>
        <tissue evidence="13">Muscle</tissue>
    </source>
</reference>
<evidence type="ECO:0000256" key="2">
    <source>
        <dbReference type="ARBA" id="ARBA00022723"/>
    </source>
</evidence>
<dbReference type="OrthoDB" id="6077919at2759"/>
<evidence type="ECO:0000259" key="12">
    <source>
        <dbReference type="PROSITE" id="PS50157"/>
    </source>
</evidence>
<keyword evidence="6" id="KW-0805">Transcription regulation</keyword>
<dbReference type="GO" id="GO:0005634">
    <property type="term" value="C:nucleus"/>
    <property type="evidence" value="ECO:0007669"/>
    <property type="project" value="UniProtKB-SubCell"/>
</dbReference>
<keyword evidence="2" id="KW-0479">Metal-binding</keyword>
<dbReference type="PANTHER" id="PTHR24388">
    <property type="entry name" value="ZINC FINGER PROTEIN"/>
    <property type="match status" value="1"/>
</dbReference>
<evidence type="ECO:0000256" key="4">
    <source>
        <dbReference type="ARBA" id="ARBA00022771"/>
    </source>
</evidence>
<dbReference type="AlphaFoldDB" id="A0A5B7EL22"/>
<dbReference type="Pfam" id="PF00096">
    <property type="entry name" value="zf-C2H2"/>
    <property type="match status" value="1"/>
</dbReference>
<comment type="similarity">
    <text evidence="10">Belongs to the snail C2H2-type zinc-finger protein family.</text>
</comment>
<dbReference type="GO" id="GO:0008270">
    <property type="term" value="F:zinc ion binding"/>
    <property type="evidence" value="ECO:0007669"/>
    <property type="project" value="UniProtKB-KW"/>
</dbReference>
<name>A0A5B7EL22_PORTR</name>
<evidence type="ECO:0000256" key="11">
    <source>
        <dbReference type="PROSITE-ProRule" id="PRU00042"/>
    </source>
</evidence>
<keyword evidence="7" id="KW-0238">DNA-binding</keyword>
<dbReference type="EMBL" id="VSRR010002767">
    <property type="protein sequence ID" value="MPC33134.1"/>
    <property type="molecule type" value="Genomic_DNA"/>
</dbReference>
<keyword evidence="5" id="KW-0862">Zinc</keyword>
<keyword evidence="3" id="KW-0677">Repeat</keyword>
<comment type="subcellular location">
    <subcellularLocation>
        <location evidence="1">Nucleus</location>
    </subcellularLocation>
</comment>
<dbReference type="GO" id="GO:0000978">
    <property type="term" value="F:RNA polymerase II cis-regulatory region sequence-specific DNA binding"/>
    <property type="evidence" value="ECO:0007669"/>
    <property type="project" value="TreeGrafter"/>
</dbReference>
<evidence type="ECO:0000256" key="6">
    <source>
        <dbReference type="ARBA" id="ARBA00023015"/>
    </source>
</evidence>
<gene>
    <name evidence="13" type="primary">Znf513_3</name>
    <name evidence="13" type="ORF">E2C01_026477</name>
</gene>
<dbReference type="InterPro" id="IPR050527">
    <property type="entry name" value="Snail/Krueppel_Znf"/>
</dbReference>
<accession>A0A5B7EL22</accession>
<dbReference type="SUPFAM" id="SSF57667">
    <property type="entry name" value="beta-beta-alpha zinc fingers"/>
    <property type="match status" value="2"/>
</dbReference>
<feature type="domain" description="C2H2-type" evidence="12">
    <location>
        <begin position="95"/>
        <end position="119"/>
    </location>
</feature>
<feature type="domain" description="C2H2-type" evidence="12">
    <location>
        <begin position="39"/>
        <end position="66"/>
    </location>
</feature>
<dbReference type="Proteomes" id="UP000324222">
    <property type="component" value="Unassembled WGS sequence"/>
</dbReference>
<evidence type="ECO:0000256" key="7">
    <source>
        <dbReference type="ARBA" id="ARBA00023125"/>
    </source>
</evidence>
<organism evidence="13 14">
    <name type="scientific">Portunus trituberculatus</name>
    <name type="common">Swimming crab</name>
    <name type="synonym">Neptunus trituberculatus</name>
    <dbReference type="NCBI Taxonomy" id="210409"/>
    <lineage>
        <taxon>Eukaryota</taxon>
        <taxon>Metazoa</taxon>
        <taxon>Ecdysozoa</taxon>
        <taxon>Arthropoda</taxon>
        <taxon>Crustacea</taxon>
        <taxon>Multicrustacea</taxon>
        <taxon>Malacostraca</taxon>
        <taxon>Eumalacostraca</taxon>
        <taxon>Eucarida</taxon>
        <taxon>Decapoda</taxon>
        <taxon>Pleocyemata</taxon>
        <taxon>Brachyura</taxon>
        <taxon>Eubrachyura</taxon>
        <taxon>Portunoidea</taxon>
        <taxon>Portunidae</taxon>
        <taxon>Portuninae</taxon>
        <taxon>Portunus</taxon>
    </lineage>
</organism>
<dbReference type="GO" id="GO:0000981">
    <property type="term" value="F:DNA-binding transcription factor activity, RNA polymerase II-specific"/>
    <property type="evidence" value="ECO:0007669"/>
    <property type="project" value="TreeGrafter"/>
</dbReference>
<evidence type="ECO:0000256" key="10">
    <source>
        <dbReference type="ARBA" id="ARBA00037948"/>
    </source>
</evidence>
<dbReference type="Gene3D" id="3.30.160.60">
    <property type="entry name" value="Classic Zinc Finger"/>
    <property type="match status" value="3"/>
</dbReference>